<gene>
    <name evidence="2" type="ORF">DSM100688_2039</name>
</gene>
<feature type="compositionally biased region" description="Polar residues" evidence="1">
    <location>
        <begin position="18"/>
        <end position="28"/>
    </location>
</feature>
<evidence type="ECO:0000256" key="1">
    <source>
        <dbReference type="SAM" id="MobiDB-lite"/>
    </source>
</evidence>
<keyword evidence="3" id="KW-1185">Reference proteome</keyword>
<reference evidence="2 3" key="1">
    <citation type="submission" date="2019-10" db="EMBL/GenBank/DDBJ databases">
        <title>Characterization of the phylogenetic diversity of two novel species belonging to the genus Bifidobacterium: Bifidobacterium cebidarum sp. nov. and Bifidobacterium leontopitheci sp. nov.</title>
        <authorList>
            <person name="Lugli G.A."/>
            <person name="Duranti S."/>
            <person name="Milani C."/>
            <person name="Turroni F."/>
            <person name="Ventura M."/>
        </authorList>
    </citation>
    <scope>NUCLEOTIDE SEQUENCE [LARGE SCALE GENOMIC DNA]</scope>
    <source>
        <strain evidence="2 3">DSM 100688</strain>
    </source>
</reference>
<name>A0A6L4WXI5_9BIFI</name>
<comment type="caution">
    <text evidence="2">The sequence shown here is derived from an EMBL/GenBank/DDBJ whole genome shotgun (WGS) entry which is preliminary data.</text>
</comment>
<evidence type="ECO:0000313" key="3">
    <source>
        <dbReference type="Proteomes" id="UP000482084"/>
    </source>
</evidence>
<evidence type="ECO:0000313" key="2">
    <source>
        <dbReference type="EMBL" id="KAB8286926.1"/>
    </source>
</evidence>
<proteinExistence type="predicted"/>
<dbReference type="AlphaFoldDB" id="A0A6L4WXI5"/>
<accession>A0A6L4WXI5</accession>
<sequence>MSAKGEAGRPASEELAQAHSTQPLTTPPSKKRNTADSGGEIGCMSVRERRRYATAGRNATANVNSASSRRYSSASAGPQLFEPMPDCM</sequence>
<dbReference type="Proteomes" id="UP000482084">
    <property type="component" value="Unassembled WGS sequence"/>
</dbReference>
<feature type="compositionally biased region" description="Low complexity" evidence="1">
    <location>
        <begin position="65"/>
        <end position="76"/>
    </location>
</feature>
<organism evidence="2 3">
    <name type="scientific">Bifidobacterium ramosum</name>
    <dbReference type="NCBI Taxonomy" id="1798158"/>
    <lineage>
        <taxon>Bacteria</taxon>
        <taxon>Bacillati</taxon>
        <taxon>Actinomycetota</taxon>
        <taxon>Actinomycetes</taxon>
        <taxon>Bifidobacteriales</taxon>
        <taxon>Bifidobacteriaceae</taxon>
        <taxon>Bifidobacterium</taxon>
    </lineage>
</organism>
<protein>
    <submittedName>
        <fullName evidence="2">Uncharacterized protein</fullName>
    </submittedName>
</protein>
<feature type="region of interest" description="Disordered" evidence="1">
    <location>
        <begin position="1"/>
        <end position="88"/>
    </location>
</feature>
<dbReference type="EMBL" id="WBSM01000013">
    <property type="protein sequence ID" value="KAB8286926.1"/>
    <property type="molecule type" value="Genomic_DNA"/>
</dbReference>